<evidence type="ECO:0000256" key="1">
    <source>
        <dbReference type="ARBA" id="ARBA00023015"/>
    </source>
</evidence>
<dbReference type="Gene3D" id="1.10.10.10">
    <property type="entry name" value="Winged helix-like DNA-binding domain superfamily/Winged helix DNA-binding domain"/>
    <property type="match status" value="1"/>
</dbReference>
<feature type="domain" description="HTH gntR-type" evidence="4">
    <location>
        <begin position="4"/>
        <end position="71"/>
    </location>
</feature>
<sequence>MEKDIKTDSVFDHIYKGIKDGLIKSGETLSERGLASELNVSRTPVREALRRLENYGLVEPEPHKGVKVISFSEEKVKQLYQVREVLEGLGAKLLAEKANPKDIERLEMLLAEAEKAAKNNDIDLLRNINSQFHIEIASSTNNLYLINTMQTLQSHISVCMGTSLKVTGRPLENIEEHHLILDAIKRGEPDFAEAVTKYHVRKSMENVLKNLEI</sequence>
<protein>
    <submittedName>
        <fullName evidence="5">GntR family transcriptional regulator</fullName>
    </submittedName>
</protein>
<keyword evidence="6" id="KW-1185">Reference proteome</keyword>
<evidence type="ECO:0000313" key="6">
    <source>
        <dbReference type="Proteomes" id="UP001139150"/>
    </source>
</evidence>
<dbReference type="Proteomes" id="UP001139150">
    <property type="component" value="Unassembled WGS sequence"/>
</dbReference>
<evidence type="ECO:0000313" key="5">
    <source>
        <dbReference type="EMBL" id="MCL7749229.1"/>
    </source>
</evidence>
<dbReference type="AlphaFoldDB" id="A0A9X2I939"/>
<keyword evidence="3" id="KW-0804">Transcription</keyword>
<dbReference type="SUPFAM" id="SSF48008">
    <property type="entry name" value="GntR ligand-binding domain-like"/>
    <property type="match status" value="1"/>
</dbReference>
<dbReference type="PANTHER" id="PTHR43537:SF24">
    <property type="entry name" value="GLUCONATE OPERON TRANSCRIPTIONAL REPRESSOR"/>
    <property type="match status" value="1"/>
</dbReference>
<dbReference type="InterPro" id="IPR000524">
    <property type="entry name" value="Tscrpt_reg_HTH_GntR"/>
</dbReference>
<dbReference type="CDD" id="cd07377">
    <property type="entry name" value="WHTH_GntR"/>
    <property type="match status" value="1"/>
</dbReference>
<name>A0A9X2I939_9BACI</name>
<keyword evidence="2" id="KW-0238">DNA-binding</keyword>
<dbReference type="Pfam" id="PF00392">
    <property type="entry name" value="GntR"/>
    <property type="match status" value="1"/>
</dbReference>
<comment type="caution">
    <text evidence="5">The sequence shown here is derived from an EMBL/GenBank/DDBJ whole genome shotgun (WGS) entry which is preliminary data.</text>
</comment>
<dbReference type="PANTHER" id="PTHR43537">
    <property type="entry name" value="TRANSCRIPTIONAL REGULATOR, GNTR FAMILY"/>
    <property type="match status" value="1"/>
</dbReference>
<gene>
    <name evidence="5" type="ORF">MF646_19080</name>
</gene>
<proteinExistence type="predicted"/>
<dbReference type="Pfam" id="PF07729">
    <property type="entry name" value="FCD"/>
    <property type="match status" value="1"/>
</dbReference>
<keyword evidence="1" id="KW-0805">Transcription regulation</keyword>
<dbReference type="SMART" id="SM00895">
    <property type="entry name" value="FCD"/>
    <property type="match status" value="1"/>
</dbReference>
<dbReference type="PROSITE" id="PS50949">
    <property type="entry name" value="HTH_GNTR"/>
    <property type="match status" value="1"/>
</dbReference>
<dbReference type="SMART" id="SM00345">
    <property type="entry name" value="HTH_GNTR"/>
    <property type="match status" value="1"/>
</dbReference>
<dbReference type="Gene3D" id="1.20.120.530">
    <property type="entry name" value="GntR ligand-binding domain-like"/>
    <property type="match status" value="1"/>
</dbReference>
<evidence type="ECO:0000256" key="3">
    <source>
        <dbReference type="ARBA" id="ARBA00023163"/>
    </source>
</evidence>
<evidence type="ECO:0000259" key="4">
    <source>
        <dbReference type="PROSITE" id="PS50949"/>
    </source>
</evidence>
<dbReference type="SUPFAM" id="SSF46785">
    <property type="entry name" value="Winged helix' DNA-binding domain"/>
    <property type="match status" value="1"/>
</dbReference>
<dbReference type="PRINTS" id="PR00035">
    <property type="entry name" value="HTHGNTR"/>
</dbReference>
<dbReference type="InterPro" id="IPR011711">
    <property type="entry name" value="GntR_C"/>
</dbReference>
<evidence type="ECO:0000256" key="2">
    <source>
        <dbReference type="ARBA" id="ARBA00023125"/>
    </source>
</evidence>
<dbReference type="GO" id="GO:0003677">
    <property type="term" value="F:DNA binding"/>
    <property type="evidence" value="ECO:0007669"/>
    <property type="project" value="UniProtKB-KW"/>
</dbReference>
<dbReference type="InterPro" id="IPR036388">
    <property type="entry name" value="WH-like_DNA-bd_sf"/>
</dbReference>
<dbReference type="GO" id="GO:0003700">
    <property type="term" value="F:DNA-binding transcription factor activity"/>
    <property type="evidence" value="ECO:0007669"/>
    <property type="project" value="InterPro"/>
</dbReference>
<dbReference type="InterPro" id="IPR008920">
    <property type="entry name" value="TF_FadR/GntR_C"/>
</dbReference>
<organism evidence="5 6">
    <name type="scientific">Halalkalibacter alkaliphilus</name>
    <dbReference type="NCBI Taxonomy" id="2917993"/>
    <lineage>
        <taxon>Bacteria</taxon>
        <taxon>Bacillati</taxon>
        <taxon>Bacillota</taxon>
        <taxon>Bacilli</taxon>
        <taxon>Bacillales</taxon>
        <taxon>Bacillaceae</taxon>
        <taxon>Halalkalibacter</taxon>
    </lineage>
</organism>
<dbReference type="EMBL" id="JAKRYL010000025">
    <property type="protein sequence ID" value="MCL7749229.1"/>
    <property type="molecule type" value="Genomic_DNA"/>
</dbReference>
<reference evidence="5" key="1">
    <citation type="submission" date="2022-02" db="EMBL/GenBank/DDBJ databases">
        <title>Halalkalibacter sp. nov. isolated from Lonar Lake, India.</title>
        <authorList>
            <person name="Joshi A."/>
            <person name="Thite S."/>
            <person name="Lodha T."/>
        </authorList>
    </citation>
    <scope>NUCLEOTIDE SEQUENCE</scope>
    <source>
        <strain evidence="5">MEB205</strain>
    </source>
</reference>
<dbReference type="RefSeq" id="WP_250098096.1">
    <property type="nucleotide sequence ID" value="NZ_JAKRYL010000025.1"/>
</dbReference>
<dbReference type="InterPro" id="IPR036390">
    <property type="entry name" value="WH_DNA-bd_sf"/>
</dbReference>
<accession>A0A9X2I939</accession>